<evidence type="ECO:0000256" key="1">
    <source>
        <dbReference type="PROSITE-ProRule" id="PRU00169"/>
    </source>
</evidence>
<keyword evidence="4" id="KW-1185">Reference proteome</keyword>
<dbReference type="PANTHER" id="PTHR45526">
    <property type="entry name" value="TRANSCRIPTIONAL REGULATORY PROTEIN DPIA"/>
    <property type="match status" value="1"/>
</dbReference>
<dbReference type="InterPro" id="IPR051271">
    <property type="entry name" value="2C-system_Tx_regulators"/>
</dbReference>
<comment type="caution">
    <text evidence="3">The sequence shown here is derived from an EMBL/GenBank/DDBJ whole genome shotgun (WGS) entry which is preliminary data.</text>
</comment>
<name>A0A1R0KI71_9PSEU</name>
<protein>
    <recommendedName>
        <fullName evidence="2">Response regulatory domain-containing protein</fullName>
    </recommendedName>
</protein>
<feature type="domain" description="Response regulatory" evidence="2">
    <location>
        <begin position="20"/>
        <end position="134"/>
    </location>
</feature>
<reference evidence="3 4" key="1">
    <citation type="submission" date="2016-01" db="EMBL/GenBank/DDBJ databases">
        <title>Amycolatopsis coloradensis genome sequencing and assembly.</title>
        <authorList>
            <person name="Mayilraj S."/>
        </authorList>
    </citation>
    <scope>NUCLEOTIDE SEQUENCE [LARGE SCALE GENOMIC DNA]</scope>
    <source>
        <strain evidence="3 4">DSM 44225</strain>
    </source>
</reference>
<organism evidence="3 4">
    <name type="scientific">Amycolatopsis coloradensis</name>
    <dbReference type="NCBI Taxonomy" id="76021"/>
    <lineage>
        <taxon>Bacteria</taxon>
        <taxon>Bacillati</taxon>
        <taxon>Actinomycetota</taxon>
        <taxon>Actinomycetes</taxon>
        <taxon>Pseudonocardiales</taxon>
        <taxon>Pseudonocardiaceae</taxon>
        <taxon>Amycolatopsis</taxon>
    </lineage>
</organism>
<accession>A0A1R0KI71</accession>
<gene>
    <name evidence="3" type="ORF">BS329_34035</name>
</gene>
<dbReference type="EMBL" id="MQUQ01000020">
    <property type="protein sequence ID" value="OLZ45445.1"/>
    <property type="molecule type" value="Genomic_DNA"/>
</dbReference>
<dbReference type="InterPro" id="IPR011006">
    <property type="entry name" value="CheY-like_superfamily"/>
</dbReference>
<proteinExistence type="predicted"/>
<dbReference type="Proteomes" id="UP000187486">
    <property type="component" value="Unassembled WGS sequence"/>
</dbReference>
<dbReference type="AlphaFoldDB" id="A0A1R0KI71"/>
<evidence type="ECO:0000313" key="4">
    <source>
        <dbReference type="Proteomes" id="UP000187486"/>
    </source>
</evidence>
<dbReference type="PROSITE" id="PS50110">
    <property type="entry name" value="RESPONSE_REGULATORY"/>
    <property type="match status" value="1"/>
</dbReference>
<dbReference type="GO" id="GO:0000156">
    <property type="term" value="F:phosphorelay response regulator activity"/>
    <property type="evidence" value="ECO:0007669"/>
    <property type="project" value="TreeGrafter"/>
</dbReference>
<dbReference type="Gene3D" id="3.40.50.2300">
    <property type="match status" value="1"/>
</dbReference>
<dbReference type="PANTHER" id="PTHR45526:SF1">
    <property type="entry name" value="TRANSCRIPTIONAL REGULATORY PROTEIN DCUR-RELATED"/>
    <property type="match status" value="1"/>
</dbReference>
<evidence type="ECO:0000313" key="3">
    <source>
        <dbReference type="EMBL" id="OLZ45445.1"/>
    </source>
</evidence>
<dbReference type="SUPFAM" id="SSF52172">
    <property type="entry name" value="CheY-like"/>
    <property type="match status" value="1"/>
</dbReference>
<sequence length="241" mass="25729">MAEVSYAASLLPIAVRARAKVLVVGGPDDLAATLDGVQSVGGLEVAGAVLPGDGISGVVDALSPDLAIMHCDSDGVEALHALKRMRGRHQCDVLMVVDRPGADVVLDAVRLGVFACLVAPVEPHALRVLLESWTYRWHLAEPKDPREPPDEREADVLPGPAARAAGRKAVGTTLDLVAKALRERRVPLSASEVGTLCNLSAVATRRYLNQLVDRGEAVMSVEYGKTGRPRHLYRWTLLMPG</sequence>
<dbReference type="InterPro" id="IPR001789">
    <property type="entry name" value="Sig_transdc_resp-reg_receiver"/>
</dbReference>
<comment type="caution">
    <text evidence="1">Lacks conserved residue(s) required for the propagation of feature annotation.</text>
</comment>
<dbReference type="STRING" id="76021.BS329_34035"/>
<evidence type="ECO:0000259" key="2">
    <source>
        <dbReference type="PROSITE" id="PS50110"/>
    </source>
</evidence>